<proteinExistence type="inferred from homology"/>
<dbReference type="EMBL" id="AP018150">
    <property type="protein sequence ID" value="BBE08637.1"/>
    <property type="molecule type" value="Genomic_DNA"/>
</dbReference>
<dbReference type="InterPro" id="IPR004679">
    <property type="entry name" value="2-OHcarboxylate_transport"/>
</dbReference>
<evidence type="ECO:0000313" key="3">
    <source>
        <dbReference type="Proteomes" id="UP000282597"/>
    </source>
</evidence>
<reference evidence="2 3" key="1">
    <citation type="journal article" date="2018" name="Microbes Environ.">
        <title>Comparative Genomic Insights into Endofungal Lifestyles of Two Bacterial Endosymbionts, Mycoavidus cysteinexigens and Burkholderia rhizoxinica.</title>
        <authorList>
            <person name="Sharmin D."/>
            <person name="Guo Y."/>
            <person name="Nishizawa T."/>
            <person name="Ohshima S."/>
            <person name="Sato Y."/>
            <person name="Takashima Y."/>
            <person name="Narisawa K."/>
            <person name="Ohta H."/>
        </authorList>
    </citation>
    <scope>NUCLEOTIDE SEQUENCE [LARGE SCALE GENOMIC DNA]</scope>
    <source>
        <strain evidence="2 3">B1-EB</strain>
    </source>
</reference>
<dbReference type="AlphaFoldDB" id="A0A2Z6ETA5"/>
<keyword evidence="1" id="KW-0769">Symport</keyword>
<organism evidence="2 3">
    <name type="scientific">Mycoavidus cysteinexigens</name>
    <dbReference type="NCBI Taxonomy" id="1553431"/>
    <lineage>
        <taxon>Bacteria</taxon>
        <taxon>Pseudomonadati</taxon>
        <taxon>Pseudomonadota</taxon>
        <taxon>Betaproteobacteria</taxon>
        <taxon>Burkholderiales</taxon>
        <taxon>Burkholderiaceae</taxon>
        <taxon>Mycoavidus</taxon>
    </lineage>
</organism>
<dbReference type="GO" id="GO:0005886">
    <property type="term" value="C:plasma membrane"/>
    <property type="evidence" value="ECO:0007669"/>
    <property type="project" value="UniProtKB-UniRule"/>
</dbReference>
<evidence type="ECO:0000256" key="1">
    <source>
        <dbReference type="PIRNR" id="PIRNR005348"/>
    </source>
</evidence>
<gene>
    <name evidence="2" type="ORF">MCB1EB_0476</name>
</gene>
<name>A0A2Z6ETA5_9BURK</name>
<keyword evidence="1" id="KW-0472">Membrane</keyword>
<evidence type="ECO:0000313" key="2">
    <source>
        <dbReference type="EMBL" id="BBE08637.1"/>
    </source>
</evidence>
<sequence>MDQRVGIIPLPVYCIIVVCLGVLFALQKIPNDISVMIAILTVFGFTCAELGARIPVLRQIGGPVIVTTFLPSCLVYYQLLPNQLVSSINDFWQTTNILYLFIASVVVGSILGMHRLTILRGFAKIFIPLAVGSVAAAIVGTLTGMALGLGAHHTFFYIVIPIMAGGIGEGAIPLTLGYADIMNLPQKQLFAQVLPAVMLGNLTAIICAGLLNQLGKRYTHFTGNGRLHTEDDGELLKNHNTGVAPVENIAAAGLIAIMLYILGILTHKLTGLPAPVTMLFLAVLAKLTYAVSPKLEDGARTVYRFFSTAVTYPLLFAIGITITPWNDLVAAFNLANIITIVATVLTLTSVGFFVGRWVGLYPIEGAIINACHSGMGGIGDVAILTSSNRLQLMPFAQMATRLGGALTITIALLLLGNLT</sequence>
<keyword evidence="3" id="KW-1185">Reference proteome</keyword>
<dbReference type="Pfam" id="PF03390">
    <property type="entry name" value="2HCT"/>
    <property type="match status" value="1"/>
</dbReference>
<accession>A0A2Z6ETA5</accession>
<dbReference type="PANTHER" id="PTHR40033:SF1">
    <property type="entry name" value="CITRATE-SODIUM SYMPORTER"/>
    <property type="match status" value="1"/>
</dbReference>
<protein>
    <submittedName>
        <fullName evidence="2">Citrate carrier protein</fullName>
    </submittedName>
</protein>
<dbReference type="PANTHER" id="PTHR40033">
    <property type="entry name" value="NA(+)-MALATE SYMPORTER"/>
    <property type="match status" value="1"/>
</dbReference>
<dbReference type="KEGG" id="mcys:MCB1EB_0476"/>
<dbReference type="GO" id="GO:0008514">
    <property type="term" value="F:organic anion transmembrane transporter activity"/>
    <property type="evidence" value="ECO:0007669"/>
    <property type="project" value="InterPro"/>
</dbReference>
<comment type="similarity">
    <text evidence="1">Belongs to the 2-hydroxycarboxylate transporter (2-HCT) (TC 2.A.24) family.</text>
</comment>
<dbReference type="PIRSF" id="PIRSF005348">
    <property type="entry name" value="YxkH"/>
    <property type="match status" value="1"/>
</dbReference>
<keyword evidence="1" id="KW-0813">Transport</keyword>
<dbReference type="GO" id="GO:0015293">
    <property type="term" value="F:symporter activity"/>
    <property type="evidence" value="ECO:0007669"/>
    <property type="project" value="UniProtKB-UniRule"/>
</dbReference>
<dbReference type="Proteomes" id="UP000282597">
    <property type="component" value="Chromosome"/>
</dbReference>